<dbReference type="Gene3D" id="3.30.70.270">
    <property type="match status" value="1"/>
</dbReference>
<evidence type="ECO:0000259" key="3">
    <source>
        <dbReference type="PROSITE" id="PS50887"/>
    </source>
</evidence>
<dbReference type="Proteomes" id="UP001501337">
    <property type="component" value="Unassembled WGS sequence"/>
</dbReference>
<dbReference type="PROSITE" id="PS50887">
    <property type="entry name" value="GGDEF"/>
    <property type="match status" value="1"/>
</dbReference>
<feature type="domain" description="EAL" evidence="2">
    <location>
        <begin position="1032"/>
        <end position="1282"/>
    </location>
</feature>
<dbReference type="CDD" id="cd01949">
    <property type="entry name" value="GGDEF"/>
    <property type="match status" value="1"/>
</dbReference>
<feature type="domain" description="GGDEF" evidence="3">
    <location>
        <begin position="875"/>
        <end position="1021"/>
    </location>
</feature>
<evidence type="ECO:0000313" key="5">
    <source>
        <dbReference type="Proteomes" id="UP001501337"/>
    </source>
</evidence>
<dbReference type="SMART" id="SM00052">
    <property type="entry name" value="EAL"/>
    <property type="match status" value="1"/>
</dbReference>
<dbReference type="Pfam" id="PF00990">
    <property type="entry name" value="GGDEF"/>
    <property type="match status" value="1"/>
</dbReference>
<evidence type="ECO:0000259" key="2">
    <source>
        <dbReference type="PROSITE" id="PS50883"/>
    </source>
</evidence>
<feature type="region of interest" description="Disordered" evidence="1">
    <location>
        <begin position="310"/>
        <end position="338"/>
    </location>
</feature>
<keyword evidence="5" id="KW-1185">Reference proteome</keyword>
<dbReference type="InterPro" id="IPR001633">
    <property type="entry name" value="EAL_dom"/>
</dbReference>
<evidence type="ECO:0000313" key="4">
    <source>
        <dbReference type="EMBL" id="GAA3971448.1"/>
    </source>
</evidence>
<dbReference type="Pfam" id="PF00563">
    <property type="entry name" value="EAL"/>
    <property type="match status" value="1"/>
</dbReference>
<evidence type="ECO:0008006" key="6">
    <source>
        <dbReference type="Google" id="ProtNLM"/>
    </source>
</evidence>
<dbReference type="InterPro" id="IPR043128">
    <property type="entry name" value="Rev_trsase/Diguanyl_cyclase"/>
</dbReference>
<evidence type="ECO:0000256" key="1">
    <source>
        <dbReference type="SAM" id="MobiDB-lite"/>
    </source>
</evidence>
<dbReference type="EMBL" id="BAABBO010000014">
    <property type="protein sequence ID" value="GAA3971448.1"/>
    <property type="molecule type" value="Genomic_DNA"/>
</dbReference>
<dbReference type="Pfam" id="PF07793">
    <property type="entry name" value="DUF1631"/>
    <property type="match status" value="1"/>
</dbReference>
<dbReference type="CDD" id="cd01948">
    <property type="entry name" value="EAL"/>
    <property type="match status" value="1"/>
</dbReference>
<dbReference type="InterPro" id="IPR012434">
    <property type="entry name" value="DUF1631"/>
</dbReference>
<dbReference type="InterPro" id="IPR050706">
    <property type="entry name" value="Cyclic-di-GMP_PDE-like"/>
</dbReference>
<dbReference type="SUPFAM" id="SSF141868">
    <property type="entry name" value="EAL domain-like"/>
    <property type="match status" value="1"/>
</dbReference>
<dbReference type="SMART" id="SM00267">
    <property type="entry name" value="GGDEF"/>
    <property type="match status" value="1"/>
</dbReference>
<gene>
    <name evidence="4" type="ORF">GCM10022278_31060</name>
</gene>
<dbReference type="InterPro" id="IPR000160">
    <property type="entry name" value="GGDEF_dom"/>
</dbReference>
<organism evidence="4 5">
    <name type="scientific">Allohahella marinimesophila</name>
    <dbReference type="NCBI Taxonomy" id="1054972"/>
    <lineage>
        <taxon>Bacteria</taxon>
        <taxon>Pseudomonadati</taxon>
        <taxon>Pseudomonadota</taxon>
        <taxon>Gammaproteobacteria</taxon>
        <taxon>Oceanospirillales</taxon>
        <taxon>Hahellaceae</taxon>
        <taxon>Allohahella</taxon>
    </lineage>
</organism>
<dbReference type="Gene3D" id="3.20.20.450">
    <property type="entry name" value="EAL domain"/>
    <property type="match status" value="1"/>
</dbReference>
<dbReference type="PANTHER" id="PTHR33121">
    <property type="entry name" value="CYCLIC DI-GMP PHOSPHODIESTERASE PDEF"/>
    <property type="match status" value="1"/>
</dbReference>
<protein>
    <recommendedName>
        <fullName evidence="6">Diguanylate cyclase (GGDEF)-like protein</fullName>
    </recommendedName>
</protein>
<dbReference type="SUPFAM" id="SSF55073">
    <property type="entry name" value="Nucleotide cyclase"/>
    <property type="match status" value="1"/>
</dbReference>
<dbReference type="InterPro" id="IPR035919">
    <property type="entry name" value="EAL_sf"/>
</dbReference>
<reference evidence="5" key="1">
    <citation type="journal article" date="2019" name="Int. J. Syst. Evol. Microbiol.">
        <title>The Global Catalogue of Microorganisms (GCM) 10K type strain sequencing project: providing services to taxonomists for standard genome sequencing and annotation.</title>
        <authorList>
            <consortium name="The Broad Institute Genomics Platform"/>
            <consortium name="The Broad Institute Genome Sequencing Center for Infectious Disease"/>
            <person name="Wu L."/>
            <person name="Ma J."/>
        </authorList>
    </citation>
    <scope>NUCLEOTIDE SEQUENCE [LARGE SCALE GENOMIC DNA]</scope>
    <source>
        <strain evidence="5">JCM 17555</strain>
    </source>
</reference>
<dbReference type="InterPro" id="IPR029787">
    <property type="entry name" value="Nucleotide_cyclase"/>
</dbReference>
<comment type="caution">
    <text evidence="4">The sequence shown here is derived from an EMBL/GenBank/DDBJ whole genome shotgun (WGS) entry which is preliminary data.</text>
</comment>
<name>A0ABP7PUB5_9GAMM</name>
<dbReference type="PANTHER" id="PTHR33121:SF23">
    <property type="entry name" value="CYCLIC DI-GMP PHOSPHODIESTERASE PDEB"/>
    <property type="match status" value="1"/>
</dbReference>
<accession>A0ABP7PUB5</accession>
<dbReference type="NCBIfam" id="TIGR00254">
    <property type="entry name" value="GGDEF"/>
    <property type="match status" value="1"/>
</dbReference>
<sequence length="1282" mass="142766">MLNTCIGGCLLGNIRDRSVIGALQEDPGSLVEVCLFDENENMIRLLGQQRRAADSTLGVQFLEAQERLVDYLLAASARISHDDPDGQRSSPILVKNGGAQAQSAADRKWLLQFGRQFFATLIDNFLVQCFEHKQKLILRGVHDALAQRIEATYRQLLKHKLMLAEGLQDSFEDLLSGLDSQSPVAARPTEKPSAALSDLRLLEKDEFENWLEFQLIAAALAGSHNRYLYTVQQRLSAMLDSPVTPENNPFGPAMIGHLMREVIQRLDLVLDARSFMFSSYQDALSAQLRDELPVLDSYLKRQGYLALSPDQIRTQWPRPASGGPNRPEDGSGQMTQQGTTYREREIAEANHFSFDDDIVIDSPRQMTGNNTAGALFEMLSLSQNMAGRHAGMDVHLMAATGRSEAQARNETTQQDIDSCQRYLERHGPRLGRELEDYDAVLTTVLENLPRDGLTTKQYALVHTRARLVEKLFEAIDTLEQVPPRLRPLMARLKLPMLKMVLQDVTFFEDAQHPLRKIMNNFMSLAINDRTAGETLPALLEDIVGRLEASGDNQGTDLEAINQRLNQLVIRQARAFERTVDRVAKLHEGREKMQLAREWVQHQLSSLLQDRKVPVLVLNILAAGLEQIIILCYLRHGPASAEVAKKLEIVAQLQLWLSALPDDKPALFEMELEGRSLVDTIEHAFEDFGLQHQGKAVIDELHERIFRGGRSELLHMQQYRLVSQDSLSRSDASLLQDKPLPAAGPALPKRWHDRLEELEVGQWVSYATAGCGAQKLKLTWMDRKRSTFIFLSPRGMTEKQFSRTAVLNMLHTGELTLQREAGRPFSDQSLFKVIEDLYQRNVSEAVHDPLTGCMTRTEFAKQLDQKLLQIKKGAGREGVVIFFNIDAFSLLNDNFGLEVGDAVLKAIPNIVDAAVSDTGTAEDASGGERFLMGRLGSDEFSVLIAPCSVAEGERAADEILEALAARSFGGANDGASFHIGASIGLLPLNRSSGDSASVLQNAALACKTAKAAGGSRVHLFQESDVGQIHQRTVMGWVYKIDNAIASNSFWLRGQKIAGIGSNARAKPLYELLLGVRDEQGKPISPGPLIEAGERFKKSSLIDRWVVEQALQFMERNPAALEAASGYHINLSAHSLNDDAFLDFLEQRLDHYRHICTKIVFEITETAAVANTHYTADFMLRLKRLGCRFALDDFGTGFSSYTYLQNLPVDYLKIDGTFVTDITHNMVNYAMVKSISELGRFLGMEVIAECVEDKATIDALKNIGVEWVQGYAISAPKPLEPENN</sequence>
<proteinExistence type="predicted"/>
<dbReference type="PROSITE" id="PS50883">
    <property type="entry name" value="EAL"/>
    <property type="match status" value="1"/>
</dbReference>